<dbReference type="InterPro" id="IPR036629">
    <property type="entry name" value="YjbJ_sf"/>
</dbReference>
<proteinExistence type="inferred from homology"/>
<gene>
    <name evidence="4" type="ORF">FM996_15200</name>
    <name evidence="3" type="ORF">FM996_19230</name>
</gene>
<dbReference type="Pfam" id="PF05532">
    <property type="entry name" value="CsbD"/>
    <property type="match status" value="1"/>
</dbReference>
<feature type="domain" description="CsbD-like" evidence="2">
    <location>
        <begin position="5"/>
        <end position="56"/>
    </location>
</feature>
<accession>A0A549SMM8</accession>
<reference evidence="4 5" key="1">
    <citation type="submission" date="2019-07" db="EMBL/GenBank/DDBJ databases">
        <title>Ln-dependent methylotrophs.</title>
        <authorList>
            <person name="Tani A."/>
        </authorList>
    </citation>
    <scope>NUCLEOTIDE SEQUENCE [LARGE SCALE GENOMIC DNA]</scope>
    <source>
        <strain evidence="4 5">SM89A</strain>
    </source>
</reference>
<comment type="similarity">
    <text evidence="1">Belongs to the UPF0337 (CsbD) family.</text>
</comment>
<comment type="caution">
    <text evidence="4">The sequence shown here is derived from an EMBL/GenBank/DDBJ whole genome shotgun (WGS) entry which is preliminary data.</text>
</comment>
<name>A0A549SMM8_METSR</name>
<dbReference type="EMBL" id="VJMF01000064">
    <property type="protein sequence ID" value="TRL30844.1"/>
    <property type="molecule type" value="Genomic_DNA"/>
</dbReference>
<evidence type="ECO:0000313" key="5">
    <source>
        <dbReference type="Proteomes" id="UP000316781"/>
    </source>
</evidence>
<dbReference type="AlphaFoldDB" id="A0A549SMM8"/>
<evidence type="ECO:0000256" key="1">
    <source>
        <dbReference type="ARBA" id="ARBA00009129"/>
    </source>
</evidence>
<dbReference type="EMBL" id="VJMF01000094">
    <property type="protein sequence ID" value="TRL26633.1"/>
    <property type="molecule type" value="Genomic_DNA"/>
</dbReference>
<evidence type="ECO:0000259" key="2">
    <source>
        <dbReference type="Pfam" id="PF05532"/>
    </source>
</evidence>
<dbReference type="SUPFAM" id="SSF69047">
    <property type="entry name" value="Hypothetical protein YjbJ"/>
    <property type="match status" value="1"/>
</dbReference>
<evidence type="ECO:0000313" key="3">
    <source>
        <dbReference type="EMBL" id="TRL26633.1"/>
    </source>
</evidence>
<dbReference type="InterPro" id="IPR008462">
    <property type="entry name" value="CsbD"/>
</dbReference>
<sequence>MDKESIKGAGQKIKGKIEEVAGKVLGDKELELHGKADQLGGAVRSAVGEAKDTIKDAIKDAKKV</sequence>
<dbReference type="Proteomes" id="UP000316781">
    <property type="component" value="Unassembled WGS sequence"/>
</dbReference>
<dbReference type="Gene3D" id="1.10.1470.10">
    <property type="entry name" value="YjbJ"/>
    <property type="match status" value="1"/>
</dbReference>
<protein>
    <submittedName>
        <fullName evidence="4">CsbD family protein</fullName>
    </submittedName>
</protein>
<dbReference type="RefSeq" id="WP_024878679.1">
    <property type="nucleotide sequence ID" value="NZ_BGJY01000030.1"/>
</dbReference>
<evidence type="ECO:0000313" key="4">
    <source>
        <dbReference type="EMBL" id="TRL30844.1"/>
    </source>
</evidence>
<organism evidence="4 5">
    <name type="scientific">Methylosinus sporium</name>
    <dbReference type="NCBI Taxonomy" id="428"/>
    <lineage>
        <taxon>Bacteria</taxon>
        <taxon>Pseudomonadati</taxon>
        <taxon>Pseudomonadota</taxon>
        <taxon>Alphaproteobacteria</taxon>
        <taxon>Hyphomicrobiales</taxon>
        <taxon>Methylocystaceae</taxon>
        <taxon>Methylosinus</taxon>
    </lineage>
</organism>